<keyword evidence="5 13" id="KW-0732">Signal</keyword>
<feature type="transmembrane region" description="Helical" evidence="12">
    <location>
        <begin position="682"/>
        <end position="704"/>
    </location>
</feature>
<sequence>MTTYYSELIIFRTLVLLFFPTVMCISPPCTCKFSSPLPILHKYCQSGDLIIAAIIYQVLFLTNEITFESLPSSEVLDQFMFITHNYQHTLALAFAIKEINENGPLPNISLGFHIASDYLVESTTYHLAMELLSTKDKFIPNYKCNDETNTIAVIGGPHISTCVNMAIALCSYKFPQITYGSAPLMNTEMAIFVKWIFPDDSHQFKGILHLLLDFGWTWVGLVSVNEEDRDRFIQKRLSMFSERGICFDFLECLPQMMYGDEAAEMIEHAENLYKIIMESTVIAIILSTEIIGMLPLRLMIYLFNYDNFPKEKRAKVWIMTAQMEFTSILMQRQLPIDFLHGAIDFALHSKELSVFQQLMQKRNTNVEKDGGFIKDFWKDAFECSFSSDIADGNAERICTGEEKLEILPNSVFETTMNGHSYSIYNAIYAVAHALKYMRSSKLKGGQIMDERRWKLFLQSPWQRGWMVPPAAIGLPMVTAQVGVVVVFSVVGLQGVVVPSAAADHSSAGETHLPIAADASDWNSPSLQGWGLWPAKAGSARLPAGLPTVFVATPVAVGPNLAADLCPGVARLGAVAILLAVAVLPPAADFLASVLPQDIARPLLAVTLPLSICNKECPLGHSKIKVEGKLSCCYDCKPCPEGKIADQLDLDDCFPCPEDQYPNKDKDGCLPKSIVYLTYQEPLGISLAVAFSIISAVLLWIFIKYQDTPIVKANNRNLTYSLLIALLLSFLCTSLFIGHPDQVKCLLQQTAFGIIFSVALSCILGKTIIVVLAFMGTKPGSKVRKWVGKKMATTIVLSCFLAQFNICIVWLAISRPFPDSDMHSMAEEIVLQCNEGSTTMFYTVLSFWGFLTTASFTVAFLARNLPDSFNEAKFITFSMLVFCSVWVSFVPTYLSTKGKYMVAVEIFSILASAAGLLSCIFSPKCYIIILRPDLNQKKQLMKK</sequence>
<comment type="similarity">
    <text evidence="2">Belongs to the G-protein coupled receptor 3 family.</text>
</comment>
<keyword evidence="10" id="KW-0325">Glycoprotein</keyword>
<dbReference type="EMBL" id="JAOTOJ010000008">
    <property type="protein sequence ID" value="KAK9397897.1"/>
    <property type="molecule type" value="Genomic_DNA"/>
</dbReference>
<feature type="signal peptide" evidence="13">
    <location>
        <begin position="1"/>
        <end position="24"/>
    </location>
</feature>
<feature type="transmembrane region" description="Helical" evidence="12">
    <location>
        <begin position="873"/>
        <end position="893"/>
    </location>
</feature>
<dbReference type="GO" id="GO:0004930">
    <property type="term" value="F:G protein-coupled receptor activity"/>
    <property type="evidence" value="ECO:0007669"/>
    <property type="project" value="UniProtKB-KW"/>
</dbReference>
<dbReference type="PANTHER" id="PTHR24061">
    <property type="entry name" value="CALCIUM-SENSING RECEPTOR-RELATED"/>
    <property type="match status" value="1"/>
</dbReference>
<reference evidence="15 16" key="1">
    <citation type="journal article" date="2024" name="Proc. Natl. Acad. Sci. U.S.A.">
        <title>The genetic regulatory architecture and epigenomic basis for age-related changes in rattlesnake venom.</title>
        <authorList>
            <person name="Hogan M.P."/>
            <person name="Holding M.L."/>
            <person name="Nystrom G.S."/>
            <person name="Colston T.J."/>
            <person name="Bartlett D.A."/>
            <person name="Mason A.J."/>
            <person name="Ellsworth S.A."/>
            <person name="Rautsaw R.M."/>
            <person name="Lawrence K.C."/>
            <person name="Strickland J.L."/>
            <person name="He B."/>
            <person name="Fraser P."/>
            <person name="Margres M.J."/>
            <person name="Gilbert D.M."/>
            <person name="Gibbs H.L."/>
            <person name="Parkinson C.L."/>
            <person name="Rokyta D.R."/>
        </authorList>
    </citation>
    <scope>NUCLEOTIDE SEQUENCE [LARGE SCALE GENOMIC DNA]</scope>
    <source>
        <strain evidence="15">DRR0105</strain>
    </source>
</reference>
<dbReference type="PANTHER" id="PTHR24061:SF599">
    <property type="entry name" value="G-PROTEIN COUPLED RECEPTORS FAMILY 3 PROFILE DOMAIN-CONTAINING PROTEIN"/>
    <property type="match status" value="1"/>
</dbReference>
<protein>
    <submittedName>
        <fullName evidence="15">Type-2 vomeronasal receptor</fullName>
    </submittedName>
</protein>
<evidence type="ECO:0000256" key="13">
    <source>
        <dbReference type="SAM" id="SignalP"/>
    </source>
</evidence>
<evidence type="ECO:0000256" key="3">
    <source>
        <dbReference type="ARBA" id="ARBA00022475"/>
    </source>
</evidence>
<evidence type="ECO:0000313" key="16">
    <source>
        <dbReference type="Proteomes" id="UP001474421"/>
    </source>
</evidence>
<evidence type="ECO:0000256" key="9">
    <source>
        <dbReference type="ARBA" id="ARBA00023170"/>
    </source>
</evidence>
<dbReference type="FunFam" id="3.40.50.2300:FF:000024">
    <property type="entry name" value="Vomeronasal 2, receptor 73"/>
    <property type="match status" value="1"/>
</dbReference>
<dbReference type="CDD" id="cd15283">
    <property type="entry name" value="7tmC_V2R_pheromone"/>
    <property type="match status" value="1"/>
</dbReference>
<dbReference type="PROSITE" id="PS00981">
    <property type="entry name" value="G_PROTEIN_RECEP_F3_3"/>
    <property type="match status" value="1"/>
</dbReference>
<dbReference type="FunFam" id="2.10.50.30:FF:000002">
    <property type="entry name" value="Vomeronasal 2 receptor, h1"/>
    <property type="match status" value="1"/>
</dbReference>
<name>A0AAW1B7N9_CROAD</name>
<dbReference type="AlphaFoldDB" id="A0AAW1B7N9"/>
<keyword evidence="9 15" id="KW-0675">Receptor</keyword>
<keyword evidence="7" id="KW-0297">G-protein coupled receptor</keyword>
<gene>
    <name evidence="15" type="ORF">NXF25_021258</name>
</gene>
<dbReference type="InterPro" id="IPR038550">
    <property type="entry name" value="GPCR_3_9-Cys_sf"/>
</dbReference>
<dbReference type="Gene3D" id="3.40.50.2300">
    <property type="match status" value="2"/>
</dbReference>
<feature type="transmembrane region" description="Helical" evidence="12">
    <location>
        <begin position="899"/>
        <end position="920"/>
    </location>
</feature>
<evidence type="ECO:0000313" key="15">
    <source>
        <dbReference type="EMBL" id="KAK9397897.1"/>
    </source>
</evidence>
<evidence type="ECO:0000256" key="4">
    <source>
        <dbReference type="ARBA" id="ARBA00022692"/>
    </source>
</evidence>
<dbReference type="InterPro" id="IPR028082">
    <property type="entry name" value="Peripla_BP_I"/>
</dbReference>
<feature type="transmembrane region" description="Helical" evidence="12">
    <location>
        <begin position="716"/>
        <end position="737"/>
    </location>
</feature>
<organism evidence="15 16">
    <name type="scientific">Crotalus adamanteus</name>
    <name type="common">Eastern diamondback rattlesnake</name>
    <dbReference type="NCBI Taxonomy" id="8729"/>
    <lineage>
        <taxon>Eukaryota</taxon>
        <taxon>Metazoa</taxon>
        <taxon>Chordata</taxon>
        <taxon>Craniata</taxon>
        <taxon>Vertebrata</taxon>
        <taxon>Euteleostomi</taxon>
        <taxon>Lepidosauria</taxon>
        <taxon>Squamata</taxon>
        <taxon>Bifurcata</taxon>
        <taxon>Unidentata</taxon>
        <taxon>Episquamata</taxon>
        <taxon>Toxicofera</taxon>
        <taxon>Serpentes</taxon>
        <taxon>Colubroidea</taxon>
        <taxon>Viperidae</taxon>
        <taxon>Crotalinae</taxon>
        <taxon>Crotalus</taxon>
    </lineage>
</organism>
<dbReference type="Pfam" id="PF00003">
    <property type="entry name" value="7tm_3"/>
    <property type="match status" value="1"/>
</dbReference>
<dbReference type="SUPFAM" id="SSF53822">
    <property type="entry name" value="Periplasmic binding protein-like I"/>
    <property type="match status" value="1"/>
</dbReference>
<comment type="subcellular location">
    <subcellularLocation>
        <location evidence="1">Cell membrane</location>
        <topology evidence="1">Multi-pass membrane protein</topology>
    </subcellularLocation>
</comment>
<evidence type="ECO:0000256" key="7">
    <source>
        <dbReference type="ARBA" id="ARBA00023040"/>
    </source>
</evidence>
<evidence type="ECO:0000256" key="10">
    <source>
        <dbReference type="ARBA" id="ARBA00023180"/>
    </source>
</evidence>
<dbReference type="InterPro" id="IPR000337">
    <property type="entry name" value="GPCR_3"/>
</dbReference>
<dbReference type="Gene3D" id="2.10.50.30">
    <property type="entry name" value="GPCR, family 3, nine cysteines domain"/>
    <property type="match status" value="1"/>
</dbReference>
<dbReference type="InterPro" id="IPR017979">
    <property type="entry name" value="GPCR_3_CS"/>
</dbReference>
<feature type="domain" description="G-protein coupled receptors family 3 profile" evidence="14">
    <location>
        <begin position="684"/>
        <end position="942"/>
    </location>
</feature>
<keyword evidence="4 12" id="KW-0812">Transmembrane</keyword>
<evidence type="ECO:0000256" key="12">
    <source>
        <dbReference type="SAM" id="Phobius"/>
    </source>
</evidence>
<evidence type="ECO:0000256" key="11">
    <source>
        <dbReference type="ARBA" id="ARBA00023224"/>
    </source>
</evidence>
<dbReference type="PRINTS" id="PR00248">
    <property type="entry name" value="GPCRMGR"/>
</dbReference>
<dbReference type="InterPro" id="IPR000068">
    <property type="entry name" value="GPCR_3_Ca_sens_rcpt-rel"/>
</dbReference>
<proteinExistence type="inferred from homology"/>
<dbReference type="GO" id="GO:0005886">
    <property type="term" value="C:plasma membrane"/>
    <property type="evidence" value="ECO:0007669"/>
    <property type="project" value="UniProtKB-SubCell"/>
</dbReference>
<dbReference type="Proteomes" id="UP001474421">
    <property type="component" value="Unassembled WGS sequence"/>
</dbReference>
<evidence type="ECO:0000256" key="2">
    <source>
        <dbReference type="ARBA" id="ARBA00007242"/>
    </source>
</evidence>
<keyword evidence="11" id="KW-0807">Transducer</keyword>
<evidence type="ECO:0000256" key="8">
    <source>
        <dbReference type="ARBA" id="ARBA00023136"/>
    </source>
</evidence>
<dbReference type="Pfam" id="PF01094">
    <property type="entry name" value="ANF_receptor"/>
    <property type="match status" value="1"/>
</dbReference>
<keyword evidence="3" id="KW-1003">Cell membrane</keyword>
<accession>A0AAW1B7N9</accession>
<dbReference type="Pfam" id="PF07562">
    <property type="entry name" value="NCD3G"/>
    <property type="match status" value="1"/>
</dbReference>
<feature type="chain" id="PRO_5043743706" evidence="13">
    <location>
        <begin position="25"/>
        <end position="942"/>
    </location>
</feature>
<feature type="transmembrane region" description="Helical" evidence="12">
    <location>
        <begin position="839"/>
        <end position="861"/>
    </location>
</feature>
<comment type="caution">
    <text evidence="15">The sequence shown here is derived from an EMBL/GenBank/DDBJ whole genome shotgun (WGS) entry which is preliminary data.</text>
</comment>
<keyword evidence="8 12" id="KW-0472">Membrane</keyword>
<evidence type="ECO:0000256" key="5">
    <source>
        <dbReference type="ARBA" id="ARBA00022729"/>
    </source>
</evidence>
<dbReference type="InterPro" id="IPR017978">
    <property type="entry name" value="GPCR_3_C"/>
</dbReference>
<feature type="transmembrane region" description="Helical" evidence="12">
    <location>
        <begin position="749"/>
        <end position="773"/>
    </location>
</feature>
<evidence type="ECO:0000256" key="1">
    <source>
        <dbReference type="ARBA" id="ARBA00004651"/>
    </source>
</evidence>
<feature type="transmembrane region" description="Helical" evidence="12">
    <location>
        <begin position="794"/>
        <end position="812"/>
    </location>
</feature>
<dbReference type="PROSITE" id="PS50259">
    <property type="entry name" value="G_PROTEIN_RECEP_F3_4"/>
    <property type="match status" value="1"/>
</dbReference>
<keyword evidence="6 12" id="KW-1133">Transmembrane helix</keyword>
<keyword evidence="16" id="KW-1185">Reference proteome</keyword>
<evidence type="ECO:0000256" key="6">
    <source>
        <dbReference type="ARBA" id="ARBA00022989"/>
    </source>
</evidence>
<dbReference type="InterPro" id="IPR011500">
    <property type="entry name" value="GPCR_3_9-Cys_dom"/>
</dbReference>
<evidence type="ECO:0000259" key="14">
    <source>
        <dbReference type="PROSITE" id="PS50259"/>
    </source>
</evidence>
<dbReference type="InterPro" id="IPR001828">
    <property type="entry name" value="ANF_lig-bd_rcpt"/>
</dbReference>